<feature type="region of interest" description="Disordered" evidence="1">
    <location>
        <begin position="353"/>
        <end position="453"/>
    </location>
</feature>
<dbReference type="FunFam" id="2.60.40.10:FF:002962">
    <property type="entry name" value="Plexin A2"/>
    <property type="match status" value="1"/>
</dbReference>
<dbReference type="InterPro" id="IPR014756">
    <property type="entry name" value="Ig_E-set"/>
</dbReference>
<dbReference type="AlphaFoldDB" id="A0ABD1IRP9"/>
<accession>A0ABD1IRP9</accession>
<evidence type="ECO:0000313" key="3">
    <source>
        <dbReference type="EMBL" id="KAL2076635.1"/>
    </source>
</evidence>
<dbReference type="CDD" id="cd01180">
    <property type="entry name" value="IPT_plexin_repeat1"/>
    <property type="match status" value="1"/>
</dbReference>
<dbReference type="SUPFAM" id="SSF81296">
    <property type="entry name" value="E set domains"/>
    <property type="match status" value="3"/>
</dbReference>
<evidence type="ECO:0000256" key="1">
    <source>
        <dbReference type="SAM" id="MobiDB-lite"/>
    </source>
</evidence>
<keyword evidence="4" id="KW-1185">Reference proteome</keyword>
<comment type="caution">
    <text evidence="3">The sequence shown here is derived from an EMBL/GenBank/DDBJ whole genome shotgun (WGS) entry which is preliminary data.</text>
</comment>
<feature type="compositionally biased region" description="Basic residues" evidence="1">
    <location>
        <begin position="393"/>
        <end position="412"/>
    </location>
</feature>
<sequence>MDSRNVKCTNPRITEVTPIAGPPEGGTRVTIRGLNLGLSFSEMVNNVQVAGVQCTPQEDGYIIAEQIVCEMDPAPINAAPGPVTLCVGECRPELQTHSSQLFSFVTPTVTGLSPSRGPESGGTKVTIMGENLGAGSNVNVLFGNQTCEFFERTMTEIVCFSAPSLSGVGPVQVSVSVDRAQVRESLLFEYIDDPTVQRIEPEWSIASGHTPLVVTGTNLDVVQEPRIRIKYAGRESVNVCKVLNTTSMSCFAPSLTAEYRPGLDSVKHADEFGFIFNNVQALLVYNNTNFLYYPKPLLRAPQHQRRDGAEAWIPHHSQGEEPGAPGVWGCEAELHGADRGDAVFRHRVRDPAAVRAAQPHRTVQSHGAGGWAARVPRCGAHPVGQPADAAGHREHRGGRRPAPHHRHPRAHRLQAQVPRERPHPQTPADADGQPGVPRRPRVQGSVCGAADGH</sequence>
<dbReference type="InterPro" id="IPR002909">
    <property type="entry name" value="IPT_dom"/>
</dbReference>
<dbReference type="PANTHER" id="PTHR22625">
    <property type="entry name" value="PLEXIN"/>
    <property type="match status" value="1"/>
</dbReference>
<evidence type="ECO:0000313" key="4">
    <source>
        <dbReference type="Proteomes" id="UP001591681"/>
    </source>
</evidence>
<dbReference type="GO" id="GO:0007399">
    <property type="term" value="P:nervous system development"/>
    <property type="evidence" value="ECO:0007669"/>
    <property type="project" value="UniProtKB-ARBA"/>
</dbReference>
<dbReference type="Pfam" id="PF01833">
    <property type="entry name" value="TIG"/>
    <property type="match status" value="3"/>
</dbReference>
<gene>
    <name evidence="3" type="ORF">ACEWY4_027769</name>
</gene>
<feature type="domain" description="IPT/TIG" evidence="2">
    <location>
        <begin position="10"/>
        <end position="105"/>
    </location>
</feature>
<dbReference type="CDD" id="cd01179">
    <property type="entry name" value="IPT_plexin_repeat2"/>
    <property type="match status" value="1"/>
</dbReference>
<feature type="domain" description="IPT/TIG" evidence="2">
    <location>
        <begin position="106"/>
        <end position="191"/>
    </location>
</feature>
<dbReference type="PANTHER" id="PTHR22625:SF37">
    <property type="entry name" value="PLEXIN-A2"/>
    <property type="match status" value="1"/>
</dbReference>
<dbReference type="FunFam" id="2.60.40.10:FF:000339">
    <property type="entry name" value="Plexin A2"/>
    <property type="match status" value="1"/>
</dbReference>
<protein>
    <recommendedName>
        <fullName evidence="2">IPT/TIG domain-containing protein</fullName>
    </recommendedName>
</protein>
<dbReference type="InterPro" id="IPR031148">
    <property type="entry name" value="Plexin"/>
</dbReference>
<dbReference type="Gene3D" id="2.60.40.10">
    <property type="entry name" value="Immunoglobulins"/>
    <property type="match status" value="3"/>
</dbReference>
<dbReference type="EMBL" id="JBHFQA010000169">
    <property type="protein sequence ID" value="KAL2076635.1"/>
    <property type="molecule type" value="Genomic_DNA"/>
</dbReference>
<dbReference type="SMART" id="SM00429">
    <property type="entry name" value="IPT"/>
    <property type="match status" value="3"/>
</dbReference>
<dbReference type="FunFam" id="2.60.40.10:FF:000695">
    <property type="entry name" value="Plexin A2"/>
    <property type="match status" value="1"/>
</dbReference>
<dbReference type="CDD" id="cd01181">
    <property type="entry name" value="IPT_plexin_repeat3"/>
    <property type="match status" value="1"/>
</dbReference>
<name>A0ABD1IRP9_9TELE</name>
<proteinExistence type="predicted"/>
<feature type="domain" description="IPT/TIG" evidence="2">
    <location>
        <begin position="193"/>
        <end position="293"/>
    </location>
</feature>
<organism evidence="3 4">
    <name type="scientific">Coilia grayii</name>
    <name type="common">Gray's grenadier anchovy</name>
    <dbReference type="NCBI Taxonomy" id="363190"/>
    <lineage>
        <taxon>Eukaryota</taxon>
        <taxon>Metazoa</taxon>
        <taxon>Chordata</taxon>
        <taxon>Craniata</taxon>
        <taxon>Vertebrata</taxon>
        <taxon>Euteleostomi</taxon>
        <taxon>Actinopterygii</taxon>
        <taxon>Neopterygii</taxon>
        <taxon>Teleostei</taxon>
        <taxon>Clupei</taxon>
        <taxon>Clupeiformes</taxon>
        <taxon>Clupeoidei</taxon>
        <taxon>Engraulidae</taxon>
        <taxon>Coilinae</taxon>
        <taxon>Coilia</taxon>
    </lineage>
</organism>
<reference evidence="3 4" key="1">
    <citation type="submission" date="2024-09" db="EMBL/GenBank/DDBJ databases">
        <title>A chromosome-level genome assembly of Gray's grenadier anchovy, Coilia grayii.</title>
        <authorList>
            <person name="Fu Z."/>
        </authorList>
    </citation>
    <scope>NUCLEOTIDE SEQUENCE [LARGE SCALE GENOMIC DNA]</scope>
    <source>
        <strain evidence="3">G4</strain>
        <tissue evidence="3">Muscle</tissue>
    </source>
</reference>
<dbReference type="InterPro" id="IPR013783">
    <property type="entry name" value="Ig-like_fold"/>
</dbReference>
<dbReference type="Proteomes" id="UP001591681">
    <property type="component" value="Unassembled WGS sequence"/>
</dbReference>
<evidence type="ECO:0000259" key="2">
    <source>
        <dbReference type="SMART" id="SM00429"/>
    </source>
</evidence>